<evidence type="ECO:0000256" key="1">
    <source>
        <dbReference type="SAM" id="SignalP"/>
    </source>
</evidence>
<evidence type="ECO:0000313" key="4">
    <source>
        <dbReference type="Proteomes" id="UP000323632"/>
    </source>
</evidence>
<dbReference type="Proteomes" id="UP000323632">
    <property type="component" value="Unassembled WGS sequence"/>
</dbReference>
<evidence type="ECO:0000313" key="3">
    <source>
        <dbReference type="EMBL" id="KAA5536094.1"/>
    </source>
</evidence>
<sequence length="330" mass="36253">MYRFLSSTILLFAMLSAKAQYAPQTPLQGNTAIPQNDSRIVDWAATCSIERGWLDIADTSLGHPTLGSESDAVGIPGSGVVSLGDSGVAVLTFNYHIYNGSGADFAVFENGFSNPENDSFAYLELAFVEVSSDGIHYFRFPASSAMQDTVQIDNFTYSLASKYHNLAGKYVSGYGTPFDLEDLKNIQGLDINNISHVRLVDVIGSINPLYASMDKDNHIINEAYPSPYPSAGFDLNGVGVINSLKPTSVKELNNSVSIKIYPNPTNDIVYIISENGNKVHYSLKDITGKEICNGSFSGQTFLSLKERNKGFYFLYLEYGNEHFVQKIIKY</sequence>
<accession>A0A5M6CLU0</accession>
<dbReference type="RefSeq" id="WP_150030667.1">
    <property type="nucleotide sequence ID" value="NZ_VWSH01000001.1"/>
</dbReference>
<dbReference type="Pfam" id="PF18962">
    <property type="entry name" value="Por_Secre_tail"/>
    <property type="match status" value="1"/>
</dbReference>
<keyword evidence="1" id="KW-0732">Signal</keyword>
<reference evidence="3 4" key="1">
    <citation type="submission" date="2019-09" db="EMBL/GenBank/DDBJ databases">
        <title>Genome sequence and assembly of Taibaiella sp.</title>
        <authorList>
            <person name="Chhetri G."/>
        </authorList>
    </citation>
    <scope>NUCLEOTIDE SEQUENCE [LARGE SCALE GENOMIC DNA]</scope>
    <source>
        <strain evidence="3 4">KVB11</strain>
    </source>
</reference>
<keyword evidence="4" id="KW-1185">Reference proteome</keyword>
<protein>
    <submittedName>
        <fullName evidence="3">T9SS type A sorting domain-containing protein</fullName>
    </submittedName>
</protein>
<dbReference type="NCBIfam" id="TIGR04183">
    <property type="entry name" value="Por_Secre_tail"/>
    <property type="match status" value="1"/>
</dbReference>
<feature type="domain" description="Secretion system C-terminal sorting" evidence="2">
    <location>
        <begin position="260"/>
        <end position="328"/>
    </location>
</feature>
<dbReference type="AlphaFoldDB" id="A0A5M6CLU0"/>
<evidence type="ECO:0000259" key="2">
    <source>
        <dbReference type="Pfam" id="PF18962"/>
    </source>
</evidence>
<dbReference type="InterPro" id="IPR026444">
    <property type="entry name" value="Secre_tail"/>
</dbReference>
<comment type="caution">
    <text evidence="3">The sequence shown here is derived from an EMBL/GenBank/DDBJ whole genome shotgun (WGS) entry which is preliminary data.</text>
</comment>
<dbReference type="EMBL" id="VWSH01000001">
    <property type="protein sequence ID" value="KAA5536094.1"/>
    <property type="molecule type" value="Genomic_DNA"/>
</dbReference>
<feature type="chain" id="PRO_5024339046" evidence="1">
    <location>
        <begin position="20"/>
        <end position="330"/>
    </location>
</feature>
<feature type="signal peptide" evidence="1">
    <location>
        <begin position="1"/>
        <end position="19"/>
    </location>
</feature>
<name>A0A5M6CLU0_9BACT</name>
<gene>
    <name evidence="3" type="ORF">F0919_00020</name>
</gene>
<organism evidence="3 4">
    <name type="scientific">Taibaiella lutea</name>
    <dbReference type="NCBI Taxonomy" id="2608001"/>
    <lineage>
        <taxon>Bacteria</taxon>
        <taxon>Pseudomonadati</taxon>
        <taxon>Bacteroidota</taxon>
        <taxon>Chitinophagia</taxon>
        <taxon>Chitinophagales</taxon>
        <taxon>Chitinophagaceae</taxon>
        <taxon>Taibaiella</taxon>
    </lineage>
</organism>
<proteinExistence type="predicted"/>